<dbReference type="AlphaFoldDB" id="A0A381PPI8"/>
<feature type="compositionally biased region" description="Basic and acidic residues" evidence="3">
    <location>
        <begin position="134"/>
        <end position="154"/>
    </location>
</feature>
<dbReference type="PANTHER" id="PTHR30308:SF2">
    <property type="entry name" value="SSRA-BINDING PROTEIN"/>
    <property type="match status" value="1"/>
</dbReference>
<dbReference type="InterPro" id="IPR023620">
    <property type="entry name" value="SmpB"/>
</dbReference>
<dbReference type="PANTHER" id="PTHR30308">
    <property type="entry name" value="TMRNA-BINDING COMPONENT OF TRANS-TRANSLATION TAGGING COMPLEX"/>
    <property type="match status" value="1"/>
</dbReference>
<dbReference type="GO" id="GO:0003723">
    <property type="term" value="F:RNA binding"/>
    <property type="evidence" value="ECO:0007669"/>
    <property type="project" value="UniProtKB-KW"/>
</dbReference>
<evidence type="ECO:0000256" key="1">
    <source>
        <dbReference type="ARBA" id="ARBA00022490"/>
    </source>
</evidence>
<proteinExistence type="inferred from homology"/>
<evidence type="ECO:0000256" key="3">
    <source>
        <dbReference type="SAM" id="MobiDB-lite"/>
    </source>
</evidence>
<dbReference type="Gene3D" id="2.40.280.10">
    <property type="match status" value="1"/>
</dbReference>
<dbReference type="InterPro" id="IPR000037">
    <property type="entry name" value="SsrA-bd_prot"/>
</dbReference>
<gene>
    <name evidence="4" type="ORF">METZ01_LOCUS21809</name>
</gene>
<dbReference type="EMBL" id="UINC01001049">
    <property type="protein sequence ID" value="SUZ68955.1"/>
    <property type="molecule type" value="Genomic_DNA"/>
</dbReference>
<dbReference type="NCBIfam" id="NF003843">
    <property type="entry name" value="PRK05422.1"/>
    <property type="match status" value="1"/>
</dbReference>
<evidence type="ECO:0000256" key="2">
    <source>
        <dbReference type="ARBA" id="ARBA00022884"/>
    </source>
</evidence>
<dbReference type="InterPro" id="IPR020081">
    <property type="entry name" value="SsrA-bd_prot_CS"/>
</dbReference>
<dbReference type="Pfam" id="PF01668">
    <property type="entry name" value="SmpB"/>
    <property type="match status" value="1"/>
</dbReference>
<evidence type="ECO:0008006" key="5">
    <source>
        <dbReference type="Google" id="ProtNLM"/>
    </source>
</evidence>
<organism evidence="4">
    <name type="scientific">marine metagenome</name>
    <dbReference type="NCBI Taxonomy" id="408172"/>
    <lineage>
        <taxon>unclassified sequences</taxon>
        <taxon>metagenomes</taxon>
        <taxon>ecological metagenomes</taxon>
    </lineage>
</organism>
<dbReference type="CDD" id="cd09294">
    <property type="entry name" value="SmpB"/>
    <property type="match status" value="1"/>
</dbReference>
<dbReference type="PROSITE" id="PS01317">
    <property type="entry name" value="SSRP"/>
    <property type="match status" value="1"/>
</dbReference>
<dbReference type="GO" id="GO:0005829">
    <property type="term" value="C:cytosol"/>
    <property type="evidence" value="ECO:0007669"/>
    <property type="project" value="TreeGrafter"/>
</dbReference>
<name>A0A381PPI8_9ZZZZ</name>
<protein>
    <recommendedName>
        <fullName evidence="5">SsrA-binding protein</fullName>
    </recommendedName>
</protein>
<keyword evidence="2" id="KW-0694">RNA-binding</keyword>
<sequence>MPDEFTAVTKNKKAFHNYEILEKFEAGMELVGSEVKSLREGKGNLRDSYALIRGSEVYLVGMHIGPYSHTGYLGHEPYRDRRLLLHKQEIRKLARQVNVKGMTIVPLRIYFKNGWAKTEIGLAKSKKTYQKKRAIAERDHARDLDRELKERKRS</sequence>
<dbReference type="GO" id="GO:0070930">
    <property type="term" value="P:trans-translation-dependent protein tagging"/>
    <property type="evidence" value="ECO:0007669"/>
    <property type="project" value="TreeGrafter"/>
</dbReference>
<accession>A0A381PPI8</accession>
<evidence type="ECO:0000313" key="4">
    <source>
        <dbReference type="EMBL" id="SUZ68955.1"/>
    </source>
</evidence>
<feature type="region of interest" description="Disordered" evidence="3">
    <location>
        <begin position="131"/>
        <end position="154"/>
    </location>
</feature>
<dbReference type="SUPFAM" id="SSF74982">
    <property type="entry name" value="Small protein B (SmpB)"/>
    <property type="match status" value="1"/>
</dbReference>
<dbReference type="NCBIfam" id="TIGR00086">
    <property type="entry name" value="smpB"/>
    <property type="match status" value="1"/>
</dbReference>
<reference evidence="4" key="1">
    <citation type="submission" date="2018-05" db="EMBL/GenBank/DDBJ databases">
        <authorList>
            <person name="Lanie J.A."/>
            <person name="Ng W.-L."/>
            <person name="Kazmierczak K.M."/>
            <person name="Andrzejewski T.M."/>
            <person name="Davidsen T.M."/>
            <person name="Wayne K.J."/>
            <person name="Tettelin H."/>
            <person name="Glass J.I."/>
            <person name="Rusch D."/>
            <person name="Podicherti R."/>
            <person name="Tsui H.-C.T."/>
            <person name="Winkler M.E."/>
        </authorList>
    </citation>
    <scope>NUCLEOTIDE SEQUENCE</scope>
</reference>
<keyword evidence="1" id="KW-0963">Cytoplasm</keyword>
<dbReference type="HAMAP" id="MF_00023">
    <property type="entry name" value="SmpB"/>
    <property type="match status" value="1"/>
</dbReference>